<feature type="binding site" evidence="4">
    <location>
        <position position="173"/>
    </location>
    <ligand>
        <name>substrate</name>
    </ligand>
</feature>
<dbReference type="PANTHER" id="PTHR43103">
    <property type="entry name" value="NUCLEOSIDE-DIPHOSPHATE-SUGAR EPIMERASE"/>
    <property type="match status" value="1"/>
</dbReference>
<dbReference type="Gene3D" id="3.90.25.10">
    <property type="entry name" value="UDP-galactose 4-epimerase, domain 1"/>
    <property type="match status" value="1"/>
</dbReference>
<dbReference type="NCBIfam" id="TIGR02197">
    <property type="entry name" value="heptose_epim"/>
    <property type="match status" value="1"/>
</dbReference>
<feature type="binding site" evidence="4">
    <location>
        <position position="219"/>
    </location>
    <ligand>
        <name>substrate</name>
    </ligand>
</feature>
<gene>
    <name evidence="6" type="primary">rfaD</name>
    <name evidence="4" type="synonym">hldD</name>
    <name evidence="6" type="ORF">DY926_03010</name>
</gene>
<keyword evidence="3 4" id="KW-0119">Carbohydrate metabolism</keyword>
<comment type="pathway">
    <text evidence="4">Nucleotide-sugar biosynthesis; ADP-L-glycero-beta-D-manno-heptose biosynthesis; ADP-L-glycero-beta-D-manno-heptose from D-glycero-beta-D-manno-heptose 7-phosphate: step 4/4.</text>
</comment>
<dbReference type="RefSeq" id="WP_116702020.1">
    <property type="nucleotide sequence ID" value="NZ_QUWV01000025.1"/>
</dbReference>
<feature type="active site" description="Proton acceptor" evidence="4">
    <location>
        <position position="182"/>
    </location>
</feature>
<dbReference type="GO" id="GO:0097171">
    <property type="term" value="P:ADP-L-glycero-beta-D-manno-heptose biosynthetic process"/>
    <property type="evidence" value="ECO:0007669"/>
    <property type="project" value="UniProtKB-UniPathway"/>
</dbReference>
<feature type="binding site" evidence="4">
    <location>
        <begin position="205"/>
        <end position="208"/>
    </location>
    <ligand>
        <name>substrate</name>
    </ligand>
</feature>
<evidence type="ECO:0000313" key="7">
    <source>
        <dbReference type="Proteomes" id="UP000262371"/>
    </source>
</evidence>
<protein>
    <recommendedName>
        <fullName evidence="4">ADP-L-glycero-D-manno-heptose-6-epimerase</fullName>
        <ecNumber evidence="4">5.1.3.20</ecNumber>
    </recommendedName>
    <alternativeName>
        <fullName evidence="4">ADP-L-glycero-beta-D-manno-heptose-6-epimerase</fullName>
        <shortName evidence="4">ADP-glyceromanno-heptose 6-epimerase</shortName>
        <shortName evidence="4">ADP-hep 6-epimerase</shortName>
        <shortName evidence="4">AGME</shortName>
    </alternativeName>
</protein>
<dbReference type="GO" id="GO:0050661">
    <property type="term" value="F:NADP binding"/>
    <property type="evidence" value="ECO:0007669"/>
    <property type="project" value="InterPro"/>
</dbReference>
<comment type="domain">
    <text evidence="4">Contains a large N-terminal NADP-binding domain, and a smaller C-terminal substrate-binding domain.</text>
</comment>
<dbReference type="OrthoDB" id="9801785at2"/>
<dbReference type="PANTHER" id="PTHR43103:SF3">
    <property type="entry name" value="ADP-L-GLYCERO-D-MANNO-HEPTOSE-6-EPIMERASE"/>
    <property type="match status" value="1"/>
</dbReference>
<feature type="binding site" evidence="4">
    <location>
        <position position="184"/>
    </location>
    <ligand>
        <name>substrate</name>
    </ligand>
</feature>
<sequence length="325" mass="36637">MILVTGGAGFIGSYLQAELHARGEETVVVDWLGHEEKWRNLQLHAPSRVIAPEDLDAFLASKPDIKAVFHMGAISETTATDGDLVWHTNVTLSQKLWSWCAEQDISFIYASSAATYGAASTREEFSDDPSNLEKLRPLNLYGWSKHVFDLWVAQQLRDGKKTPKQWAGLKFFNVYGPNEYHKGKMISVIKVKYDDISKGHLAKLFKSDSDSVADGQQARDFIWVGDVVDVMLWLYENPHVNGLFNCGTGVARTYLDLAYAICDSLGTPREVEFVDMPAQLRGKYQNFTCANMSKIRGLGYKKEFTTLEDGINIYVKKFLQGSMYY</sequence>
<organism evidence="6 7">
    <name type="scientific">Komagataeibacter melaceti</name>
    <dbReference type="NCBI Taxonomy" id="2766577"/>
    <lineage>
        <taxon>Bacteria</taxon>
        <taxon>Pseudomonadati</taxon>
        <taxon>Pseudomonadota</taxon>
        <taxon>Alphaproteobacteria</taxon>
        <taxon>Acetobacterales</taxon>
        <taxon>Acetobacteraceae</taxon>
        <taxon>Komagataeibacter</taxon>
    </lineage>
</organism>
<dbReference type="AlphaFoldDB" id="A0A371Z3I0"/>
<feature type="binding site" evidence="4">
    <location>
        <position position="182"/>
    </location>
    <ligand>
        <name>NADP(+)</name>
        <dbReference type="ChEBI" id="CHEBI:58349"/>
    </ligand>
</feature>
<name>A0A371Z3I0_9PROT</name>
<feature type="binding site" evidence="4">
    <location>
        <position position="37"/>
    </location>
    <ligand>
        <name>NADP(+)</name>
        <dbReference type="ChEBI" id="CHEBI:58349"/>
    </ligand>
</feature>
<dbReference type="EC" id="5.1.3.20" evidence="4"/>
<comment type="subunit">
    <text evidence="4">Homopentamer.</text>
</comment>
<feature type="active site" description="Proton acceptor" evidence="4">
    <location>
        <position position="141"/>
    </location>
</feature>
<dbReference type="Pfam" id="PF01370">
    <property type="entry name" value="Epimerase"/>
    <property type="match status" value="1"/>
</dbReference>
<feature type="domain" description="NAD-dependent epimerase/dehydratase" evidence="5">
    <location>
        <begin position="2"/>
        <end position="247"/>
    </location>
</feature>
<accession>A0A371Z3I0</accession>
<comment type="similarity">
    <text evidence="4">Belongs to the NAD(P)-dependent epimerase/dehydratase family. HldD subfamily.</text>
</comment>
<comment type="caution">
    <text evidence="6">The sequence shown here is derived from an EMBL/GenBank/DDBJ whole genome shotgun (WGS) entry which is preliminary data.</text>
</comment>
<dbReference type="GO" id="GO:0008712">
    <property type="term" value="F:ADP-glyceromanno-heptose 6-epimerase activity"/>
    <property type="evidence" value="ECO:0007669"/>
    <property type="project" value="UniProtKB-UniRule"/>
</dbReference>
<comment type="caution">
    <text evidence="4">Lacks conserved residue(s) required for the propagation of feature annotation.</text>
</comment>
<feature type="binding site" evidence="4">
    <location>
        <position position="284"/>
    </location>
    <ligand>
        <name>substrate</name>
    </ligand>
</feature>
<feature type="binding site" evidence="4">
    <location>
        <begin position="10"/>
        <end position="11"/>
    </location>
    <ligand>
        <name>NADP(+)</name>
        <dbReference type="ChEBI" id="CHEBI:58349"/>
    </ligand>
</feature>
<evidence type="ECO:0000259" key="5">
    <source>
        <dbReference type="Pfam" id="PF01370"/>
    </source>
</evidence>
<comment type="catalytic activity">
    <reaction evidence="4">
        <text>ADP-D-glycero-beta-D-manno-heptose = ADP-L-glycero-beta-D-manno-heptose</text>
        <dbReference type="Rhea" id="RHEA:17577"/>
        <dbReference type="ChEBI" id="CHEBI:59967"/>
        <dbReference type="ChEBI" id="CHEBI:61506"/>
        <dbReference type="EC" id="5.1.3.20"/>
    </reaction>
</comment>
<evidence type="ECO:0000256" key="3">
    <source>
        <dbReference type="ARBA" id="ARBA00023277"/>
    </source>
</evidence>
<keyword evidence="1 4" id="KW-0521">NADP</keyword>
<feature type="binding site" evidence="4">
    <location>
        <position position="145"/>
    </location>
    <ligand>
        <name>NADP(+)</name>
        <dbReference type="ChEBI" id="CHEBI:58349"/>
    </ligand>
</feature>
<dbReference type="InterPro" id="IPR036291">
    <property type="entry name" value="NAD(P)-bd_dom_sf"/>
</dbReference>
<dbReference type="Proteomes" id="UP000262371">
    <property type="component" value="Unassembled WGS sequence"/>
</dbReference>
<feature type="binding site" evidence="4">
    <location>
        <position position="174"/>
    </location>
    <ligand>
        <name>NADP(+)</name>
        <dbReference type="ChEBI" id="CHEBI:58349"/>
    </ligand>
</feature>
<reference evidence="6 7" key="1">
    <citation type="submission" date="2018-08" db="EMBL/GenBank/DDBJ databases">
        <title>Komagataeibacter sp. AV 382.</title>
        <authorList>
            <person name="Skraban J."/>
            <person name="Trcek J."/>
        </authorList>
    </citation>
    <scope>NUCLEOTIDE SEQUENCE [LARGE SCALE GENOMIC DNA]</scope>
    <source>
        <strain evidence="6 7">AV 382</strain>
    </source>
</reference>
<comment type="cofactor">
    <cofactor evidence="4">
        <name>NADP(+)</name>
        <dbReference type="ChEBI" id="CHEBI:58349"/>
    </cofactor>
    <text evidence="4">Binds 1 NADP(+) per subunit.</text>
</comment>
<dbReference type="EMBL" id="QUWV01000025">
    <property type="protein sequence ID" value="RFD21038.1"/>
    <property type="molecule type" value="Genomic_DNA"/>
</dbReference>
<dbReference type="SUPFAM" id="SSF51735">
    <property type="entry name" value="NAD(P)-binding Rossmann-fold domains"/>
    <property type="match status" value="1"/>
</dbReference>
<keyword evidence="2 4" id="KW-0413">Isomerase</keyword>
<dbReference type="UniPathway" id="UPA00356">
    <property type="reaction ID" value="UER00440"/>
</dbReference>
<keyword evidence="7" id="KW-1185">Reference proteome</keyword>
<evidence type="ECO:0000256" key="4">
    <source>
        <dbReference type="HAMAP-Rule" id="MF_01601"/>
    </source>
</evidence>
<dbReference type="GO" id="GO:0005975">
    <property type="term" value="P:carbohydrate metabolic process"/>
    <property type="evidence" value="ECO:0007669"/>
    <property type="project" value="UniProtKB-UniRule"/>
</dbReference>
<dbReference type="HAMAP" id="MF_01601">
    <property type="entry name" value="Heptose_epimerase"/>
    <property type="match status" value="1"/>
</dbReference>
<dbReference type="InterPro" id="IPR011912">
    <property type="entry name" value="Heptose_epim"/>
</dbReference>
<comment type="function">
    <text evidence="4">Catalyzes the interconversion between ADP-D-glycero-beta-D-manno-heptose and ADP-L-glycero-beta-D-manno-heptose via an epimerization at carbon 6 of the heptose.</text>
</comment>
<evidence type="ECO:0000313" key="6">
    <source>
        <dbReference type="EMBL" id="RFD21038.1"/>
    </source>
</evidence>
<dbReference type="Gene3D" id="3.40.50.720">
    <property type="entry name" value="NAD(P)-binding Rossmann-like Domain"/>
    <property type="match status" value="1"/>
</dbReference>
<dbReference type="InterPro" id="IPR001509">
    <property type="entry name" value="Epimerase_deHydtase"/>
</dbReference>
<proteinExistence type="inferred from homology"/>
<feature type="binding site" evidence="4">
    <location>
        <begin position="30"/>
        <end position="31"/>
    </location>
    <ligand>
        <name>NADP(+)</name>
        <dbReference type="ChEBI" id="CHEBI:58349"/>
    </ligand>
</feature>
<feature type="binding site" evidence="4">
    <location>
        <begin position="71"/>
        <end position="75"/>
    </location>
    <ligand>
        <name>NADP(+)</name>
        <dbReference type="ChEBI" id="CHEBI:58349"/>
    </ligand>
</feature>
<evidence type="ECO:0000256" key="2">
    <source>
        <dbReference type="ARBA" id="ARBA00023235"/>
    </source>
</evidence>
<evidence type="ECO:0000256" key="1">
    <source>
        <dbReference type="ARBA" id="ARBA00022857"/>
    </source>
</evidence>